<proteinExistence type="predicted"/>
<reference evidence="2 3" key="1">
    <citation type="journal article" date="2009" name="Nature">
        <title>The Sorghum bicolor genome and the diversification of grasses.</title>
        <authorList>
            <person name="Paterson A.H."/>
            <person name="Bowers J.E."/>
            <person name="Bruggmann R."/>
            <person name="Dubchak I."/>
            <person name="Grimwood J."/>
            <person name="Gundlach H."/>
            <person name="Haberer G."/>
            <person name="Hellsten U."/>
            <person name="Mitros T."/>
            <person name="Poliakov A."/>
            <person name="Schmutz J."/>
            <person name="Spannagl M."/>
            <person name="Tang H."/>
            <person name="Wang X."/>
            <person name="Wicker T."/>
            <person name="Bharti A.K."/>
            <person name="Chapman J."/>
            <person name="Feltus F.A."/>
            <person name="Gowik U."/>
            <person name="Grigoriev I.V."/>
            <person name="Lyons E."/>
            <person name="Maher C.A."/>
            <person name="Martis M."/>
            <person name="Narechania A."/>
            <person name="Otillar R.P."/>
            <person name="Penning B.W."/>
            <person name="Salamov A.A."/>
            <person name="Wang Y."/>
            <person name="Zhang L."/>
            <person name="Carpita N.C."/>
            <person name="Freeling M."/>
            <person name="Gingle A.R."/>
            <person name="Hash C.T."/>
            <person name="Keller B."/>
            <person name="Klein P."/>
            <person name="Kresovich S."/>
            <person name="McCann M.C."/>
            <person name="Ming R."/>
            <person name="Peterson D.G."/>
            <person name="Mehboob-ur-Rahman"/>
            <person name="Ware D."/>
            <person name="Westhoff P."/>
            <person name="Mayer K.F."/>
            <person name="Messing J."/>
            <person name="Rokhsar D.S."/>
        </authorList>
    </citation>
    <scope>NUCLEOTIDE SEQUENCE [LARGE SCALE GENOMIC DNA]</scope>
    <source>
        <strain evidence="3">cv. BTx623</strain>
    </source>
</reference>
<reference evidence="3" key="2">
    <citation type="journal article" date="2018" name="Plant J.">
        <title>The Sorghum bicolor reference genome: improved assembly, gene annotations, a transcriptome atlas, and signatures of genome organization.</title>
        <authorList>
            <person name="McCormick R.F."/>
            <person name="Truong S.K."/>
            <person name="Sreedasyam A."/>
            <person name="Jenkins J."/>
            <person name="Shu S."/>
            <person name="Sims D."/>
            <person name="Kennedy M."/>
            <person name="Amirebrahimi M."/>
            <person name="Weers B.D."/>
            <person name="McKinley B."/>
            <person name="Mattison A."/>
            <person name="Morishige D.T."/>
            <person name="Grimwood J."/>
            <person name="Schmutz J."/>
            <person name="Mullet J.E."/>
        </authorList>
    </citation>
    <scope>NUCLEOTIDE SEQUENCE [LARGE SCALE GENOMIC DNA]</scope>
    <source>
        <strain evidence="3">cv. BTx623</strain>
    </source>
</reference>
<feature type="region of interest" description="Disordered" evidence="1">
    <location>
        <begin position="144"/>
        <end position="170"/>
    </location>
</feature>
<dbReference type="InParanoid" id="A0A1W0W1E5"/>
<organism evidence="2 3">
    <name type="scientific">Sorghum bicolor</name>
    <name type="common">Sorghum</name>
    <name type="synonym">Sorghum vulgare</name>
    <dbReference type="NCBI Taxonomy" id="4558"/>
    <lineage>
        <taxon>Eukaryota</taxon>
        <taxon>Viridiplantae</taxon>
        <taxon>Streptophyta</taxon>
        <taxon>Embryophyta</taxon>
        <taxon>Tracheophyta</taxon>
        <taxon>Spermatophyta</taxon>
        <taxon>Magnoliopsida</taxon>
        <taxon>Liliopsida</taxon>
        <taxon>Poales</taxon>
        <taxon>Poaceae</taxon>
        <taxon>PACMAD clade</taxon>
        <taxon>Panicoideae</taxon>
        <taxon>Andropogonodae</taxon>
        <taxon>Andropogoneae</taxon>
        <taxon>Sorghinae</taxon>
        <taxon>Sorghum</taxon>
    </lineage>
</organism>
<evidence type="ECO:0000313" key="2">
    <source>
        <dbReference type="EMBL" id="OQU88204.1"/>
    </source>
</evidence>
<name>A0A1W0W1E5_SORBI</name>
<dbReference type="Proteomes" id="UP000000768">
    <property type="component" value="Chromosome 3"/>
</dbReference>
<protein>
    <submittedName>
        <fullName evidence="2">Uncharacterized protein</fullName>
    </submittedName>
</protein>
<accession>A0A1W0W1E5</accession>
<sequence length="284" mass="30964">MHALEISSQPSCMSHLTCSCFLLPDSVSRAIAIAITSLLPAINVAYLSPFPCRFLMVTSRHNCPIAGAPFPAVAAATFAMAGGPSRPSSSSSPDRLLLPAAVTVKSAVVWYSETVYGHTFRNSASRLLGLPPWRVPAASGFVDHQPAAQPDRTGPRTNTSRQARPDPKWSAPTKCARVAVISSSISVSFIQDAGTTHYGENLEPVFGTPEVYFVACQLDLFQVFFFLFVSTNTEVFQVQGLMNYLYFSSRGFEGKLSLFSLQKFLVFDTVAFSFLFDKHCPIIE</sequence>
<gene>
    <name evidence="2" type="ORF">SORBI_3003G427550</name>
</gene>
<keyword evidence="3" id="KW-1185">Reference proteome</keyword>
<evidence type="ECO:0000313" key="3">
    <source>
        <dbReference type="Proteomes" id="UP000000768"/>
    </source>
</evidence>
<dbReference type="AlphaFoldDB" id="A0A1W0W1E5"/>
<evidence type="ECO:0000256" key="1">
    <source>
        <dbReference type="SAM" id="MobiDB-lite"/>
    </source>
</evidence>
<dbReference type="Gramene" id="OQU88204">
    <property type="protein sequence ID" value="OQU88204"/>
    <property type="gene ID" value="SORBI_3003G427550"/>
</dbReference>
<dbReference type="EMBL" id="CM000762">
    <property type="protein sequence ID" value="OQU88204.1"/>
    <property type="molecule type" value="Genomic_DNA"/>
</dbReference>